<evidence type="ECO:0000313" key="4">
    <source>
        <dbReference type="Proteomes" id="UP001595891"/>
    </source>
</evidence>
<evidence type="ECO:0000256" key="1">
    <source>
        <dbReference type="SAM" id="MobiDB-lite"/>
    </source>
</evidence>
<dbReference type="RefSeq" id="WP_262844877.1">
    <property type="nucleotide sequence ID" value="NZ_JANZYP010000034.1"/>
</dbReference>
<protein>
    <submittedName>
        <fullName evidence="3">Cupin domain-containing protein</fullName>
    </submittedName>
</protein>
<feature type="region of interest" description="Disordered" evidence="1">
    <location>
        <begin position="40"/>
        <end position="65"/>
    </location>
</feature>
<reference evidence="4" key="1">
    <citation type="journal article" date="2019" name="Int. J. Syst. Evol. Microbiol.">
        <title>The Global Catalogue of Microorganisms (GCM) 10K type strain sequencing project: providing services to taxonomists for standard genome sequencing and annotation.</title>
        <authorList>
            <consortium name="The Broad Institute Genomics Platform"/>
            <consortium name="The Broad Institute Genome Sequencing Center for Infectious Disease"/>
            <person name="Wu L."/>
            <person name="Ma J."/>
        </authorList>
    </citation>
    <scope>NUCLEOTIDE SEQUENCE [LARGE SCALE GENOMIC DNA]</scope>
    <source>
        <strain evidence="4">CCUG 49560</strain>
    </source>
</reference>
<proteinExistence type="predicted"/>
<keyword evidence="4" id="KW-1185">Reference proteome</keyword>
<dbReference type="CDD" id="cd02210">
    <property type="entry name" value="cupin_BLR2406-like"/>
    <property type="match status" value="1"/>
</dbReference>
<comment type="caution">
    <text evidence="3">The sequence shown here is derived from an EMBL/GenBank/DDBJ whole genome shotgun (WGS) entry which is preliminary data.</text>
</comment>
<dbReference type="Pfam" id="PF07883">
    <property type="entry name" value="Cupin_2"/>
    <property type="match status" value="1"/>
</dbReference>
<organism evidence="3 4">
    <name type="scientific">Sphaerisporangium corydalis</name>
    <dbReference type="NCBI Taxonomy" id="1441875"/>
    <lineage>
        <taxon>Bacteria</taxon>
        <taxon>Bacillati</taxon>
        <taxon>Actinomycetota</taxon>
        <taxon>Actinomycetes</taxon>
        <taxon>Streptosporangiales</taxon>
        <taxon>Streptosporangiaceae</taxon>
        <taxon>Sphaerisporangium</taxon>
    </lineage>
</organism>
<dbReference type="Proteomes" id="UP001595891">
    <property type="component" value="Unassembled WGS sequence"/>
</dbReference>
<evidence type="ECO:0000313" key="3">
    <source>
        <dbReference type="EMBL" id="MFC4591214.1"/>
    </source>
</evidence>
<dbReference type="InterPro" id="IPR011051">
    <property type="entry name" value="RmlC_Cupin_sf"/>
</dbReference>
<dbReference type="PANTHER" id="PTHR40112:SF1">
    <property type="entry name" value="H2HPP ISOMERASE"/>
    <property type="match status" value="1"/>
</dbReference>
<gene>
    <name evidence="3" type="ORF">ACFO8L_34335</name>
</gene>
<evidence type="ECO:0000259" key="2">
    <source>
        <dbReference type="Pfam" id="PF07883"/>
    </source>
</evidence>
<feature type="domain" description="Cupin type-2" evidence="2">
    <location>
        <begin position="53"/>
        <end position="126"/>
    </location>
</feature>
<accession>A0ABV9EQZ6</accession>
<name>A0ABV9EQZ6_9ACTN</name>
<dbReference type="EMBL" id="JBHSFN010000030">
    <property type="protein sequence ID" value="MFC4591214.1"/>
    <property type="molecule type" value="Genomic_DNA"/>
</dbReference>
<dbReference type="Gene3D" id="2.60.120.10">
    <property type="entry name" value="Jelly Rolls"/>
    <property type="match status" value="1"/>
</dbReference>
<feature type="compositionally biased region" description="Polar residues" evidence="1">
    <location>
        <begin position="49"/>
        <end position="61"/>
    </location>
</feature>
<sequence>MSELPEEPSHRRLHHVAPDGLTRETAQSAGMLRRAAISGATVGSKRQWMGQTRMSPATVSANHHHGDSETAIYVVSGRPSFVFLDVEGDEPREVRIDARPGDFVFVPPFVPHREENPDPEEEAVVVIARSSQEAIVVNLDSLSWDR</sequence>
<dbReference type="InterPro" id="IPR052535">
    <property type="entry name" value="Bacilysin_H2HPP_isomerase"/>
</dbReference>
<dbReference type="InterPro" id="IPR014710">
    <property type="entry name" value="RmlC-like_jellyroll"/>
</dbReference>
<dbReference type="PANTHER" id="PTHR40112">
    <property type="entry name" value="H2HPP ISOMERASE"/>
    <property type="match status" value="1"/>
</dbReference>
<dbReference type="SUPFAM" id="SSF51182">
    <property type="entry name" value="RmlC-like cupins"/>
    <property type="match status" value="1"/>
</dbReference>
<dbReference type="InterPro" id="IPR013096">
    <property type="entry name" value="Cupin_2"/>
</dbReference>